<dbReference type="EMBL" id="JANIDW010000003">
    <property type="protein sequence ID" value="MCX5614982.1"/>
    <property type="molecule type" value="Genomic_DNA"/>
</dbReference>
<name>A0ABT3W7D2_9PROT</name>
<proteinExistence type="predicted"/>
<keyword evidence="2" id="KW-1185">Reference proteome</keyword>
<comment type="caution">
    <text evidence="1">The sequence shown here is derived from an EMBL/GenBank/DDBJ whole genome shotgun (WGS) entry which is preliminary data.</text>
</comment>
<organism evidence="1 2">
    <name type="scientific">Bombella saccharophila</name>
    <dbReference type="NCBI Taxonomy" id="2967338"/>
    <lineage>
        <taxon>Bacteria</taxon>
        <taxon>Pseudomonadati</taxon>
        <taxon>Pseudomonadota</taxon>
        <taxon>Alphaproteobacteria</taxon>
        <taxon>Acetobacterales</taxon>
        <taxon>Acetobacteraceae</taxon>
        <taxon>Bombella</taxon>
    </lineage>
</organism>
<dbReference type="Proteomes" id="UP001165648">
    <property type="component" value="Unassembled WGS sequence"/>
</dbReference>
<protein>
    <submittedName>
        <fullName evidence="1">Uncharacterized protein</fullName>
    </submittedName>
</protein>
<evidence type="ECO:0000313" key="1">
    <source>
        <dbReference type="EMBL" id="MCX5614982.1"/>
    </source>
</evidence>
<accession>A0ABT3W7D2</accession>
<reference evidence="1 2" key="1">
    <citation type="submission" date="2022-07" db="EMBL/GenBank/DDBJ databases">
        <title>Bombella genomes.</title>
        <authorList>
            <person name="Harer L."/>
            <person name="Styblova S."/>
            <person name="Ehrmann M."/>
        </authorList>
    </citation>
    <scope>NUCLEOTIDE SEQUENCE [LARGE SCALE GENOMIC DNA]</scope>
    <source>
        <strain evidence="1 2">TMW 2.2558</strain>
    </source>
</reference>
<gene>
    <name evidence="1" type="ORF">NQF64_06975</name>
</gene>
<dbReference type="RefSeq" id="WP_266106911.1">
    <property type="nucleotide sequence ID" value="NZ_JANIDW010000003.1"/>
</dbReference>
<evidence type="ECO:0000313" key="2">
    <source>
        <dbReference type="Proteomes" id="UP001165648"/>
    </source>
</evidence>
<sequence length="277" mass="30187">MIFHPESGNDKYEAENDVIGIIAATAYGAVFQQQGDIGDEAARFLVGYREAAGRAGFGVHMLPIILTGSWSFPGTGRLGEEKRCLVGLQDGSGNDGVYHSVLRFFPTLLDGDDEVVISFIAVDSFQHCSVEDALDTGRLAACFDLAAWGVDTLPAQLSNGLHDLTKGEAKVLSLGVWVNILITWLCRTNIVSQHVLQKMRLAICGIVIEKLAILRPGQNDSNIDAYIKAQPGIMVRLADMLSCYPEEQLAHLPTNPDGLCRAIVEHSLRFFQDKKSV</sequence>